<gene>
    <name evidence="2" type="ORF">AWC38_SpisGene5468</name>
</gene>
<keyword evidence="3" id="KW-1185">Reference proteome</keyword>
<evidence type="ECO:0000313" key="2">
    <source>
        <dbReference type="EMBL" id="PFX29762.1"/>
    </source>
</evidence>
<evidence type="ECO:0000313" key="3">
    <source>
        <dbReference type="Proteomes" id="UP000225706"/>
    </source>
</evidence>
<dbReference type="OrthoDB" id="5978623at2759"/>
<organism evidence="2 3">
    <name type="scientific">Stylophora pistillata</name>
    <name type="common">Smooth cauliflower coral</name>
    <dbReference type="NCBI Taxonomy" id="50429"/>
    <lineage>
        <taxon>Eukaryota</taxon>
        <taxon>Metazoa</taxon>
        <taxon>Cnidaria</taxon>
        <taxon>Anthozoa</taxon>
        <taxon>Hexacorallia</taxon>
        <taxon>Scleractinia</taxon>
        <taxon>Astrocoeniina</taxon>
        <taxon>Pocilloporidae</taxon>
        <taxon>Stylophora</taxon>
    </lineage>
</organism>
<accession>A0A2B4SMM0</accession>
<feature type="compositionally biased region" description="Basic residues" evidence="1">
    <location>
        <begin position="98"/>
        <end position="107"/>
    </location>
</feature>
<evidence type="ECO:0000256" key="1">
    <source>
        <dbReference type="SAM" id="MobiDB-lite"/>
    </source>
</evidence>
<dbReference type="AlphaFoldDB" id="A0A2B4SMM0"/>
<reference evidence="3" key="1">
    <citation type="journal article" date="2017" name="bioRxiv">
        <title>Comparative analysis of the genomes of Stylophora pistillata and Acropora digitifera provides evidence for extensive differences between species of corals.</title>
        <authorList>
            <person name="Voolstra C.R."/>
            <person name="Li Y."/>
            <person name="Liew Y.J."/>
            <person name="Baumgarten S."/>
            <person name="Zoccola D."/>
            <person name="Flot J.-F."/>
            <person name="Tambutte S."/>
            <person name="Allemand D."/>
            <person name="Aranda M."/>
        </authorList>
    </citation>
    <scope>NUCLEOTIDE SEQUENCE [LARGE SCALE GENOMIC DNA]</scope>
</reference>
<feature type="region of interest" description="Disordered" evidence="1">
    <location>
        <begin position="88"/>
        <end position="107"/>
    </location>
</feature>
<protein>
    <submittedName>
        <fullName evidence="2">Uncharacterized protein</fullName>
    </submittedName>
</protein>
<name>A0A2B4SMM0_STYPI</name>
<sequence length="107" mass="12259">MFLRGDNGFWKSRRTIPNVSCFVQSVYSLMMSSKLVAVQCEAAALLVELSTVPQVLEGVERCYIKILAQKNVDDTLKKIALERLKNVQEKRKSSSQSQKRRKRLVKL</sequence>
<comment type="caution">
    <text evidence="2">The sequence shown here is derived from an EMBL/GenBank/DDBJ whole genome shotgun (WGS) entry which is preliminary data.</text>
</comment>
<dbReference type="Proteomes" id="UP000225706">
    <property type="component" value="Unassembled WGS sequence"/>
</dbReference>
<proteinExistence type="predicted"/>
<dbReference type="EMBL" id="LSMT01000061">
    <property type="protein sequence ID" value="PFX29762.1"/>
    <property type="molecule type" value="Genomic_DNA"/>
</dbReference>